<feature type="compositionally biased region" description="Acidic residues" evidence="1">
    <location>
        <begin position="107"/>
        <end position="120"/>
    </location>
</feature>
<feature type="region of interest" description="Disordered" evidence="1">
    <location>
        <begin position="207"/>
        <end position="363"/>
    </location>
</feature>
<proteinExistence type="predicted"/>
<evidence type="ECO:0000313" key="2">
    <source>
        <dbReference type="EMBL" id="KAK8874828.1"/>
    </source>
</evidence>
<dbReference type="SUPFAM" id="SSF81296">
    <property type="entry name" value="E set domains"/>
    <property type="match status" value="1"/>
</dbReference>
<dbReference type="InterPro" id="IPR013783">
    <property type="entry name" value="Ig-like_fold"/>
</dbReference>
<name>A0ABR2JAJ3_9PEZI</name>
<accession>A0ABR2JAJ3</accession>
<dbReference type="Gene3D" id="2.60.40.10">
    <property type="entry name" value="Immunoglobulins"/>
    <property type="match status" value="1"/>
</dbReference>
<keyword evidence="3" id="KW-1185">Reference proteome</keyword>
<evidence type="ECO:0000256" key="1">
    <source>
        <dbReference type="SAM" id="MobiDB-lite"/>
    </source>
</evidence>
<protein>
    <submittedName>
        <fullName evidence="2">Pt repeat family protein</fullName>
    </submittedName>
</protein>
<feature type="region of interest" description="Disordered" evidence="1">
    <location>
        <begin position="100"/>
        <end position="173"/>
    </location>
</feature>
<gene>
    <name evidence="2" type="ORF">PGQ11_005342</name>
</gene>
<comment type="caution">
    <text evidence="2">The sequence shown here is derived from an EMBL/GenBank/DDBJ whole genome shotgun (WGS) entry which is preliminary data.</text>
</comment>
<dbReference type="InterPro" id="IPR014756">
    <property type="entry name" value="Ig_E-set"/>
</dbReference>
<feature type="compositionally biased region" description="Basic and acidic residues" evidence="1">
    <location>
        <begin position="230"/>
        <end position="241"/>
    </location>
</feature>
<reference evidence="2 3" key="1">
    <citation type="journal article" date="2024" name="IMA Fungus">
        <title>Apiospora arundinis, a panoply of carbohydrate-active enzymes and secondary metabolites.</title>
        <authorList>
            <person name="Sorensen T."/>
            <person name="Petersen C."/>
            <person name="Muurmann A.T."/>
            <person name="Christiansen J.V."/>
            <person name="Brundto M.L."/>
            <person name="Overgaard C.K."/>
            <person name="Boysen A.T."/>
            <person name="Wollenberg R.D."/>
            <person name="Larsen T.O."/>
            <person name="Sorensen J.L."/>
            <person name="Nielsen K.L."/>
            <person name="Sondergaard T.E."/>
        </authorList>
    </citation>
    <scope>NUCLEOTIDE SEQUENCE [LARGE SCALE GENOMIC DNA]</scope>
    <source>
        <strain evidence="2 3">AAU 773</strain>
    </source>
</reference>
<dbReference type="CDD" id="cd02859">
    <property type="entry name" value="E_set_AMPKbeta_like_N"/>
    <property type="match status" value="1"/>
</dbReference>
<feature type="compositionally biased region" description="Acidic residues" evidence="1">
    <location>
        <begin position="133"/>
        <end position="148"/>
    </location>
</feature>
<feature type="compositionally biased region" description="Basic and acidic residues" evidence="1">
    <location>
        <begin position="155"/>
        <end position="173"/>
    </location>
</feature>
<dbReference type="Proteomes" id="UP001390339">
    <property type="component" value="Unassembled WGS sequence"/>
</dbReference>
<dbReference type="EMBL" id="JAPCWZ010000003">
    <property type="protein sequence ID" value="KAK8874828.1"/>
    <property type="molecule type" value="Genomic_DNA"/>
</dbReference>
<evidence type="ECO:0000313" key="3">
    <source>
        <dbReference type="Proteomes" id="UP001390339"/>
    </source>
</evidence>
<sequence>MSAMASKKVPVTITYHKPGTSPPVFVSGTFSDPPWQPQEMSCKVDDNGDHIFHLETTAPEASKVEYKFRLGTGDWWVLDETAGTATDALGNMNNVMTTPASVGGGNVDDDLDDFVDDDAEPPMLPHESYKPDDIEEWPIDLPTTDEEVFGNARSSRKDDEIDSNDPRFEHFPSENRHSIIAALRKIEGSVSEDGASIAEDLASHGHALSPAISPMTPDPSTSPKSQRRSFKLEPPSDHPMDLPRSPRSLASLQSIEESLEEEPSDTIEGRIAESGPGGLPLQDKRHDSNAVSPGSANTQTIKGPVVTPLELRDSTSSDDEGISMAPNRKENDESTLRNRNKAKPPANDSRSKPPSSVHSMHQASNDGNWLQTFLHAVFVDWVGSFFIRFWNRFLSGKKGQT</sequence>
<feature type="compositionally biased region" description="Polar residues" evidence="1">
    <location>
        <begin position="352"/>
        <end position="363"/>
    </location>
</feature>
<feature type="compositionally biased region" description="Basic and acidic residues" evidence="1">
    <location>
        <begin position="327"/>
        <end position="336"/>
    </location>
</feature>
<organism evidence="2 3">
    <name type="scientific">Apiospora arundinis</name>
    <dbReference type="NCBI Taxonomy" id="335852"/>
    <lineage>
        <taxon>Eukaryota</taxon>
        <taxon>Fungi</taxon>
        <taxon>Dikarya</taxon>
        <taxon>Ascomycota</taxon>
        <taxon>Pezizomycotina</taxon>
        <taxon>Sordariomycetes</taxon>
        <taxon>Xylariomycetidae</taxon>
        <taxon>Amphisphaeriales</taxon>
        <taxon>Apiosporaceae</taxon>
        <taxon>Apiospora</taxon>
    </lineage>
</organism>
<feature type="compositionally biased region" description="Polar residues" evidence="1">
    <location>
        <begin position="289"/>
        <end position="301"/>
    </location>
</feature>